<dbReference type="Gene3D" id="3.30.70.580">
    <property type="entry name" value="Pseudouridine synthase I, catalytic domain, N-terminal subdomain"/>
    <property type="match status" value="1"/>
</dbReference>
<dbReference type="PROSITE" id="PS50889">
    <property type="entry name" value="S4"/>
    <property type="match status" value="1"/>
</dbReference>
<evidence type="ECO:0000256" key="4">
    <source>
        <dbReference type="RuleBase" id="RU003887"/>
    </source>
</evidence>
<dbReference type="InterPro" id="IPR020103">
    <property type="entry name" value="PsdUridine_synth_cat_dom_sf"/>
</dbReference>
<dbReference type="GO" id="GO:0120159">
    <property type="term" value="F:rRNA pseudouridine synthase activity"/>
    <property type="evidence" value="ECO:0007669"/>
    <property type="project" value="UniProtKB-ARBA"/>
</dbReference>
<proteinExistence type="inferred from homology"/>
<dbReference type="InterPro" id="IPR050343">
    <property type="entry name" value="RsuA_PseudoU_synthase"/>
</dbReference>
<evidence type="ECO:0000259" key="5">
    <source>
        <dbReference type="SMART" id="SM00363"/>
    </source>
</evidence>
<keyword evidence="7" id="KW-1185">Reference proteome</keyword>
<dbReference type="Gene3D" id="3.30.70.1560">
    <property type="entry name" value="Alpha-L RNA-binding motif"/>
    <property type="match status" value="1"/>
</dbReference>
<keyword evidence="2 4" id="KW-0413">Isomerase</keyword>
<dbReference type="SUPFAM" id="SSF55120">
    <property type="entry name" value="Pseudouridine synthase"/>
    <property type="match status" value="1"/>
</dbReference>
<accession>A0A317T9T5</accession>
<dbReference type="RefSeq" id="WP_110022709.1">
    <property type="nucleotide sequence ID" value="NZ_PDNZ01000003.1"/>
</dbReference>
<dbReference type="PANTHER" id="PTHR47683:SF2">
    <property type="entry name" value="RNA-BINDING S4 DOMAIN-CONTAINING PROTEIN"/>
    <property type="match status" value="1"/>
</dbReference>
<keyword evidence="3" id="KW-0694">RNA-binding</keyword>
<comment type="similarity">
    <text evidence="1 4">Belongs to the pseudouridine synthase RsuA family.</text>
</comment>
<feature type="domain" description="RNA-binding S4" evidence="5">
    <location>
        <begin position="17"/>
        <end position="79"/>
    </location>
</feature>
<dbReference type="InterPro" id="IPR006145">
    <property type="entry name" value="PsdUridine_synth_RsuA/RluA"/>
</dbReference>
<dbReference type="CDD" id="cd00165">
    <property type="entry name" value="S4"/>
    <property type="match status" value="1"/>
</dbReference>
<dbReference type="Pfam" id="PF01479">
    <property type="entry name" value="S4"/>
    <property type="match status" value="1"/>
</dbReference>
<evidence type="ECO:0000256" key="2">
    <source>
        <dbReference type="ARBA" id="ARBA00023235"/>
    </source>
</evidence>
<dbReference type="InterPro" id="IPR042092">
    <property type="entry name" value="PsdUridine_s_RsuA/RluB/E/F_cat"/>
</dbReference>
<dbReference type="InterPro" id="IPR002942">
    <property type="entry name" value="S4_RNA-bd"/>
</dbReference>
<dbReference type="Gene3D" id="3.10.290.10">
    <property type="entry name" value="RNA-binding S4 domain"/>
    <property type="match status" value="1"/>
</dbReference>
<dbReference type="GO" id="GO:0003723">
    <property type="term" value="F:RNA binding"/>
    <property type="evidence" value="ECO:0007669"/>
    <property type="project" value="UniProtKB-KW"/>
</dbReference>
<dbReference type="GO" id="GO:0000455">
    <property type="term" value="P:enzyme-directed rRNA pseudouridine synthesis"/>
    <property type="evidence" value="ECO:0007669"/>
    <property type="project" value="UniProtKB-ARBA"/>
</dbReference>
<dbReference type="Pfam" id="PF00849">
    <property type="entry name" value="PseudoU_synth_2"/>
    <property type="match status" value="1"/>
</dbReference>
<name>A0A317T9T5_9CHLB</name>
<evidence type="ECO:0000313" key="6">
    <source>
        <dbReference type="EMBL" id="PWW82236.1"/>
    </source>
</evidence>
<dbReference type="SUPFAM" id="SSF55174">
    <property type="entry name" value="Alpha-L RNA-binding motif"/>
    <property type="match status" value="1"/>
</dbReference>
<dbReference type="InterPro" id="IPR036986">
    <property type="entry name" value="S4_RNA-bd_sf"/>
</dbReference>
<dbReference type="EC" id="5.4.99.-" evidence="4"/>
<dbReference type="InterPro" id="IPR020094">
    <property type="entry name" value="TruA/RsuA/RluB/E/F_N"/>
</dbReference>
<protein>
    <recommendedName>
        <fullName evidence="4">Pseudouridine synthase</fullName>
        <ecNumber evidence="4">5.4.99.-</ecNumber>
    </recommendedName>
</protein>
<gene>
    <name evidence="6" type="ORF">CR164_04270</name>
</gene>
<evidence type="ECO:0000256" key="1">
    <source>
        <dbReference type="ARBA" id="ARBA00008348"/>
    </source>
</evidence>
<dbReference type="CDD" id="cd02870">
    <property type="entry name" value="PseudoU_synth_RsuA_like"/>
    <property type="match status" value="1"/>
</dbReference>
<dbReference type="NCBIfam" id="TIGR00093">
    <property type="entry name" value="pseudouridine synthase"/>
    <property type="match status" value="1"/>
</dbReference>
<dbReference type="Proteomes" id="UP000246278">
    <property type="component" value="Unassembled WGS sequence"/>
</dbReference>
<dbReference type="OrthoDB" id="9807213at2"/>
<evidence type="ECO:0000313" key="7">
    <source>
        <dbReference type="Proteomes" id="UP000246278"/>
    </source>
</evidence>
<organism evidence="6 7">
    <name type="scientific">Prosthecochloris marina</name>
    <dbReference type="NCBI Taxonomy" id="2017681"/>
    <lineage>
        <taxon>Bacteria</taxon>
        <taxon>Pseudomonadati</taxon>
        <taxon>Chlorobiota</taxon>
        <taxon>Chlorobiia</taxon>
        <taxon>Chlorobiales</taxon>
        <taxon>Chlorobiaceae</taxon>
        <taxon>Prosthecochloris</taxon>
    </lineage>
</organism>
<dbReference type="AlphaFoldDB" id="A0A317T9T5"/>
<dbReference type="PROSITE" id="PS01149">
    <property type="entry name" value="PSI_RSU"/>
    <property type="match status" value="1"/>
</dbReference>
<evidence type="ECO:0000256" key="3">
    <source>
        <dbReference type="PROSITE-ProRule" id="PRU00182"/>
    </source>
</evidence>
<dbReference type="PANTHER" id="PTHR47683">
    <property type="entry name" value="PSEUDOURIDINE SYNTHASE FAMILY PROTEIN-RELATED"/>
    <property type="match status" value="1"/>
</dbReference>
<reference evidence="7" key="1">
    <citation type="submission" date="2017-10" db="EMBL/GenBank/DDBJ databases">
        <authorList>
            <person name="Gaisin V.A."/>
            <person name="Rysina M.S."/>
            <person name="Grouzdev D.S."/>
        </authorList>
    </citation>
    <scope>NUCLEOTIDE SEQUENCE [LARGE SCALE GENOMIC DNA]</scope>
    <source>
        <strain evidence="7">V1</strain>
    </source>
</reference>
<dbReference type="InterPro" id="IPR000748">
    <property type="entry name" value="PsdUridine_synth_RsuA/RluB/E/F"/>
</dbReference>
<dbReference type="InterPro" id="IPR018496">
    <property type="entry name" value="PsdUridine_synth_RsuA/RluB_CS"/>
</dbReference>
<dbReference type="SMART" id="SM00363">
    <property type="entry name" value="S4"/>
    <property type="match status" value="1"/>
</dbReference>
<sequence>MKKHSTLTSETNSNAAIRINKYLALCGVASRRAADRLVESGQVMVNGTVERALGITVRPGIDEVVVGGKILALPEEKKVYILLNKPRNYITTNRDEKNREKVLDLVDVRERVFPVGRLDRKTTGLLLLTNDGELAHRLMHPSSGVDKEYLAELDTPFQAKQLPVLTGGMRLKDTGEKTNPCKAKILQGGLQVVVTLHEGKNHQVRRMFRSLGYEVKKLDRTAYAGLRAGKLRRGEWRYLTSGEVEQLKQGGASP</sequence>
<dbReference type="EMBL" id="PDNZ01000003">
    <property type="protein sequence ID" value="PWW82236.1"/>
    <property type="molecule type" value="Genomic_DNA"/>
</dbReference>
<comment type="caution">
    <text evidence="6">The sequence shown here is derived from an EMBL/GenBank/DDBJ whole genome shotgun (WGS) entry which is preliminary data.</text>
</comment>